<dbReference type="InterPro" id="IPR036041">
    <property type="entry name" value="Ribosome-inact_prot_sf"/>
</dbReference>
<dbReference type="OrthoDB" id="633546at2759"/>
<feature type="compositionally biased region" description="Basic residues" evidence="9">
    <location>
        <begin position="304"/>
        <end position="313"/>
    </location>
</feature>
<name>A0A2T7C4T2_9POAL</name>
<dbReference type="InterPro" id="IPR001574">
    <property type="entry name" value="Ribosome_inactivat_prot"/>
</dbReference>
<keyword evidence="10" id="KW-0732">Signal</keyword>
<evidence type="ECO:0000256" key="2">
    <source>
        <dbReference type="ARBA" id="ARBA00008544"/>
    </source>
</evidence>
<dbReference type="STRING" id="1504633.A0A2T7C4T2"/>
<dbReference type="EMBL" id="CM009757">
    <property type="protein sequence ID" value="PUZ38358.1"/>
    <property type="molecule type" value="Genomic_DNA"/>
</dbReference>
<feature type="compositionally biased region" description="Gly residues" evidence="9">
    <location>
        <begin position="317"/>
        <end position="326"/>
    </location>
</feature>
<keyword evidence="7 8" id="KW-0652">Protein synthesis inhibitor</keyword>
<dbReference type="GO" id="GO:0090729">
    <property type="term" value="F:toxin activity"/>
    <property type="evidence" value="ECO:0007669"/>
    <property type="project" value="UniProtKB-KW"/>
</dbReference>
<evidence type="ECO:0000256" key="8">
    <source>
        <dbReference type="RuleBase" id="RU004915"/>
    </source>
</evidence>
<accession>A0A2T7C4T2</accession>
<dbReference type="PANTHER" id="PTHR33453">
    <property type="match status" value="1"/>
</dbReference>
<evidence type="ECO:0000313" key="12">
    <source>
        <dbReference type="Proteomes" id="UP000244336"/>
    </source>
</evidence>
<gene>
    <name evidence="11" type="ORF">GQ55_9G189500</name>
</gene>
<keyword evidence="5 8" id="KW-0378">Hydrolase</keyword>
<evidence type="ECO:0000256" key="3">
    <source>
        <dbReference type="ARBA" id="ARBA00012001"/>
    </source>
</evidence>
<feature type="region of interest" description="Disordered" evidence="9">
    <location>
        <begin position="282"/>
        <end position="326"/>
    </location>
</feature>
<dbReference type="PANTHER" id="PTHR33453:SF9">
    <property type="entry name" value="ALBUMIN B-32"/>
    <property type="match status" value="1"/>
</dbReference>
<dbReference type="GO" id="GO:0006952">
    <property type="term" value="P:defense response"/>
    <property type="evidence" value="ECO:0007669"/>
    <property type="project" value="UniProtKB-KW"/>
</dbReference>
<evidence type="ECO:0000256" key="1">
    <source>
        <dbReference type="ARBA" id="ARBA00000237"/>
    </source>
</evidence>
<dbReference type="InterPro" id="IPR016138">
    <property type="entry name" value="Ribosome_inactivat_prot_sub1"/>
</dbReference>
<dbReference type="GO" id="GO:0030598">
    <property type="term" value="F:rRNA N-glycosylase activity"/>
    <property type="evidence" value="ECO:0007669"/>
    <property type="project" value="UniProtKB-EC"/>
</dbReference>
<comment type="similarity">
    <text evidence="2">Belongs to the ribosome-inactivating protein family. Type 1 RIP subfamily.</text>
</comment>
<evidence type="ECO:0000256" key="4">
    <source>
        <dbReference type="ARBA" id="ARBA00022656"/>
    </source>
</evidence>
<proteinExistence type="inferred from homology"/>
<comment type="catalytic activity">
    <reaction evidence="1 8">
        <text>Endohydrolysis of the N-glycosidic bond at one specific adenosine on the 28S rRNA.</text>
        <dbReference type="EC" id="3.2.2.22"/>
    </reaction>
</comment>
<dbReference type="GO" id="GO:0017148">
    <property type="term" value="P:negative regulation of translation"/>
    <property type="evidence" value="ECO:0007669"/>
    <property type="project" value="UniProtKB-KW"/>
</dbReference>
<keyword evidence="12" id="KW-1185">Reference proteome</keyword>
<protein>
    <recommendedName>
        <fullName evidence="3 8">rRNA N-glycosylase</fullName>
        <ecNumber evidence="3 8">3.2.2.22</ecNumber>
    </recommendedName>
</protein>
<feature type="signal peptide" evidence="10">
    <location>
        <begin position="1"/>
        <end position="24"/>
    </location>
</feature>
<feature type="chain" id="PRO_5015558208" description="rRNA N-glycosylase" evidence="10">
    <location>
        <begin position="25"/>
        <end position="326"/>
    </location>
</feature>
<dbReference type="AlphaFoldDB" id="A0A2T7C4T2"/>
<keyword evidence="6 8" id="KW-0611">Plant defense</keyword>
<dbReference type="EC" id="3.2.2.22" evidence="3 8"/>
<dbReference type="Pfam" id="PF00161">
    <property type="entry name" value="RIP"/>
    <property type="match status" value="1"/>
</dbReference>
<evidence type="ECO:0000256" key="9">
    <source>
        <dbReference type="SAM" id="MobiDB-lite"/>
    </source>
</evidence>
<reference evidence="11 12" key="1">
    <citation type="submission" date="2018-04" db="EMBL/GenBank/DDBJ databases">
        <title>WGS assembly of Panicum hallii var. hallii HAL2.</title>
        <authorList>
            <person name="Lovell J."/>
            <person name="Jenkins J."/>
            <person name="Lowry D."/>
            <person name="Mamidi S."/>
            <person name="Sreedasyam A."/>
            <person name="Weng X."/>
            <person name="Barry K."/>
            <person name="Bonette J."/>
            <person name="Campitelli B."/>
            <person name="Daum C."/>
            <person name="Gordon S."/>
            <person name="Gould B."/>
            <person name="Lipzen A."/>
            <person name="MacQueen A."/>
            <person name="Palacio-Mejia J."/>
            <person name="Plott C."/>
            <person name="Shakirov E."/>
            <person name="Shu S."/>
            <person name="Yoshinaga Y."/>
            <person name="Zane M."/>
            <person name="Rokhsar D."/>
            <person name="Grimwood J."/>
            <person name="Schmutz J."/>
            <person name="Juenger T."/>
        </authorList>
    </citation>
    <scope>NUCLEOTIDE SEQUENCE [LARGE SCALE GENOMIC DNA]</scope>
    <source>
        <strain evidence="12">cv. HAL2</strain>
    </source>
</reference>
<dbReference type="Proteomes" id="UP000244336">
    <property type="component" value="Chromosome 9"/>
</dbReference>
<sequence>MAYLENMTLVLLLLWAQAPSQLYGIEVTEEMIYGVEARPIRYRASFEPFGELLDEYIRVSGTGEPISGLPAHPAQTDVGIAPPRWIPIDLVGRDEDNDRTRLMVRGDIGYLIGFANMTGHYHILDGMDPKGDLFPGATVWNSGVRYSDLVGPGGQHNLPGLPLSKDLFLDGIGTLGTYPAVSSDERDEAMARFTVMILEAARIKQIRQRILRNWDVGETYIAPIHAKYIATWGKMSLLLMCAERGIPLRGEDAKELRSVHVETPADVKNILGIVVRPTRFNPDNPEQSCAPITKSEAQKEREREKRRRKRQRKREGQGQGHGVMGH</sequence>
<dbReference type="SUPFAM" id="SSF56371">
    <property type="entry name" value="Ribosome inactivating proteins (RIP)"/>
    <property type="match status" value="1"/>
</dbReference>
<evidence type="ECO:0000256" key="6">
    <source>
        <dbReference type="ARBA" id="ARBA00022821"/>
    </source>
</evidence>
<dbReference type="Gene3D" id="3.40.420.10">
    <property type="entry name" value="Ricin (A subunit), domain 1"/>
    <property type="match status" value="1"/>
</dbReference>
<evidence type="ECO:0000313" key="11">
    <source>
        <dbReference type="EMBL" id="PUZ38358.1"/>
    </source>
</evidence>
<keyword evidence="4 8" id="KW-0800">Toxin</keyword>
<evidence type="ECO:0000256" key="7">
    <source>
        <dbReference type="ARBA" id="ARBA00023193"/>
    </source>
</evidence>
<organism evidence="11 12">
    <name type="scientific">Panicum hallii var. hallii</name>
    <dbReference type="NCBI Taxonomy" id="1504633"/>
    <lineage>
        <taxon>Eukaryota</taxon>
        <taxon>Viridiplantae</taxon>
        <taxon>Streptophyta</taxon>
        <taxon>Embryophyta</taxon>
        <taxon>Tracheophyta</taxon>
        <taxon>Spermatophyta</taxon>
        <taxon>Magnoliopsida</taxon>
        <taxon>Liliopsida</taxon>
        <taxon>Poales</taxon>
        <taxon>Poaceae</taxon>
        <taxon>PACMAD clade</taxon>
        <taxon>Panicoideae</taxon>
        <taxon>Panicodae</taxon>
        <taxon>Paniceae</taxon>
        <taxon>Panicinae</taxon>
        <taxon>Panicum</taxon>
        <taxon>Panicum sect. Panicum</taxon>
    </lineage>
</organism>
<dbReference type="Gramene" id="PUZ38358">
    <property type="protein sequence ID" value="PUZ38358"/>
    <property type="gene ID" value="GQ55_9G189500"/>
</dbReference>
<evidence type="ECO:0000256" key="5">
    <source>
        <dbReference type="ARBA" id="ARBA00022801"/>
    </source>
</evidence>
<evidence type="ECO:0000256" key="10">
    <source>
        <dbReference type="SAM" id="SignalP"/>
    </source>
</evidence>